<dbReference type="Proteomes" id="UP000813824">
    <property type="component" value="Unassembled WGS sequence"/>
</dbReference>
<organism evidence="6 7">
    <name type="scientific">Cristinia sonorae</name>
    <dbReference type="NCBI Taxonomy" id="1940300"/>
    <lineage>
        <taxon>Eukaryota</taxon>
        <taxon>Fungi</taxon>
        <taxon>Dikarya</taxon>
        <taxon>Basidiomycota</taxon>
        <taxon>Agaricomycotina</taxon>
        <taxon>Agaricomycetes</taxon>
        <taxon>Agaricomycetidae</taxon>
        <taxon>Agaricales</taxon>
        <taxon>Pleurotineae</taxon>
        <taxon>Stephanosporaceae</taxon>
        <taxon>Cristinia</taxon>
    </lineage>
</organism>
<keyword evidence="7" id="KW-1185">Reference proteome</keyword>
<dbReference type="PROSITE" id="PS50850">
    <property type="entry name" value="MFS"/>
    <property type="match status" value="1"/>
</dbReference>
<feature type="transmembrane region" description="Helical" evidence="4">
    <location>
        <begin position="379"/>
        <end position="400"/>
    </location>
</feature>
<comment type="caution">
    <text evidence="6">The sequence shown here is derived from an EMBL/GenBank/DDBJ whole genome shotgun (WGS) entry which is preliminary data.</text>
</comment>
<evidence type="ECO:0000256" key="3">
    <source>
        <dbReference type="SAM" id="MobiDB-lite"/>
    </source>
</evidence>
<dbReference type="InterPro" id="IPR036259">
    <property type="entry name" value="MFS_trans_sf"/>
</dbReference>
<dbReference type="SUPFAM" id="SSF103473">
    <property type="entry name" value="MFS general substrate transporter"/>
    <property type="match status" value="1"/>
</dbReference>
<feature type="transmembrane region" description="Helical" evidence="4">
    <location>
        <begin position="207"/>
        <end position="231"/>
    </location>
</feature>
<dbReference type="PANTHER" id="PTHR11360:SF319">
    <property type="entry name" value="MAJOR FACILITATOR SUPERFAMILY (MFS) PROFILE DOMAIN-CONTAINING PROTEIN"/>
    <property type="match status" value="1"/>
</dbReference>
<feature type="transmembrane region" description="Helical" evidence="4">
    <location>
        <begin position="412"/>
        <end position="434"/>
    </location>
</feature>
<feature type="transmembrane region" description="Helical" evidence="4">
    <location>
        <begin position="342"/>
        <end position="367"/>
    </location>
</feature>
<feature type="region of interest" description="Disordered" evidence="3">
    <location>
        <begin position="1"/>
        <end position="40"/>
    </location>
</feature>
<dbReference type="OrthoDB" id="6509908at2759"/>
<feature type="transmembrane region" description="Helical" evidence="4">
    <location>
        <begin position="175"/>
        <end position="195"/>
    </location>
</feature>
<keyword evidence="4" id="KW-0472">Membrane</keyword>
<keyword evidence="4" id="KW-0812">Transmembrane</keyword>
<feature type="transmembrane region" description="Helical" evidence="4">
    <location>
        <begin position="114"/>
        <end position="134"/>
    </location>
</feature>
<evidence type="ECO:0000256" key="1">
    <source>
        <dbReference type="ARBA" id="ARBA00004141"/>
    </source>
</evidence>
<gene>
    <name evidence="6" type="ORF">BXZ70DRAFT_891957</name>
</gene>
<sequence>MATTLERTSNSSKTDHESRSVGSTSKEQEHLVEDVPSEVEDPSKTLTATLTAAGAFLVYFTQFGVLNSAGVLQSQYATDQLKGINDSKISWIGTFQLFFYFFGGSFVGPCFDAVGPTVLLIVGSFLIIFGHMMVSLCKEYYQFFLAQGVVIGFGGAMVFYPALSSSAQWYEKKRGTMLGITTCGTALGAVVFPIALNKLIVAVGFPWAVRIIGFICLGLLTPATLMIRARLPRRGFTGFRNVVDFGGLKESGYLLSLIGAFVLTLGLFQPLFFSETFSIERNYNINISLYDVAILNAGAFFGRLFPGILADRFGPVNMVALFCTLAGITFFCWLSIVSPAGFVVWVFFYGVVSGAYITLLPACIAQFTPDMSTYGARTGLFFGIVSFAALAGPPIAGAILDAGGQGATHFNNMIYFSGSLTLAGAMLFWVARFVNRPRLLSKY</sequence>
<feature type="transmembrane region" description="Helical" evidence="4">
    <location>
        <begin position="316"/>
        <end position="336"/>
    </location>
</feature>
<evidence type="ECO:0000259" key="5">
    <source>
        <dbReference type="PROSITE" id="PS50850"/>
    </source>
</evidence>
<dbReference type="PANTHER" id="PTHR11360">
    <property type="entry name" value="MONOCARBOXYLATE TRANSPORTER"/>
    <property type="match status" value="1"/>
</dbReference>
<feature type="compositionally biased region" description="Polar residues" evidence="3">
    <location>
        <begin position="1"/>
        <end position="12"/>
    </location>
</feature>
<dbReference type="Pfam" id="PF07690">
    <property type="entry name" value="MFS_1"/>
    <property type="match status" value="1"/>
</dbReference>
<dbReference type="InterPro" id="IPR020846">
    <property type="entry name" value="MFS_dom"/>
</dbReference>
<dbReference type="InterPro" id="IPR011701">
    <property type="entry name" value="MFS"/>
</dbReference>
<name>A0A8K0XQP0_9AGAR</name>
<protein>
    <submittedName>
        <fullName evidence="6">Major facilitator superfamily domain-containing protein</fullName>
    </submittedName>
</protein>
<feature type="transmembrane region" description="Helical" evidence="4">
    <location>
        <begin position="140"/>
        <end position="163"/>
    </location>
</feature>
<dbReference type="GO" id="GO:0016020">
    <property type="term" value="C:membrane"/>
    <property type="evidence" value="ECO:0007669"/>
    <property type="project" value="UniProtKB-SubCell"/>
</dbReference>
<keyword evidence="4" id="KW-1133">Transmembrane helix</keyword>
<comment type="similarity">
    <text evidence="2">Belongs to the major facilitator superfamily. Monocarboxylate porter (TC 2.A.1.13) family.</text>
</comment>
<evidence type="ECO:0000256" key="2">
    <source>
        <dbReference type="ARBA" id="ARBA00006727"/>
    </source>
</evidence>
<feature type="domain" description="Major facilitator superfamily (MFS) profile" evidence="5">
    <location>
        <begin position="47"/>
        <end position="436"/>
    </location>
</feature>
<proteinExistence type="inferred from homology"/>
<feature type="transmembrane region" description="Helical" evidence="4">
    <location>
        <begin position="89"/>
        <end position="107"/>
    </location>
</feature>
<dbReference type="EMBL" id="JAEVFJ010000013">
    <property type="protein sequence ID" value="KAH8101283.1"/>
    <property type="molecule type" value="Genomic_DNA"/>
</dbReference>
<reference evidence="6" key="1">
    <citation type="journal article" date="2021" name="New Phytol.">
        <title>Evolutionary innovations through gain and loss of genes in the ectomycorrhizal Boletales.</title>
        <authorList>
            <person name="Wu G."/>
            <person name="Miyauchi S."/>
            <person name="Morin E."/>
            <person name="Kuo A."/>
            <person name="Drula E."/>
            <person name="Varga T."/>
            <person name="Kohler A."/>
            <person name="Feng B."/>
            <person name="Cao Y."/>
            <person name="Lipzen A."/>
            <person name="Daum C."/>
            <person name="Hundley H."/>
            <person name="Pangilinan J."/>
            <person name="Johnson J."/>
            <person name="Barry K."/>
            <person name="LaButti K."/>
            <person name="Ng V."/>
            <person name="Ahrendt S."/>
            <person name="Min B."/>
            <person name="Choi I.G."/>
            <person name="Park H."/>
            <person name="Plett J.M."/>
            <person name="Magnuson J."/>
            <person name="Spatafora J.W."/>
            <person name="Nagy L.G."/>
            <person name="Henrissat B."/>
            <person name="Grigoriev I.V."/>
            <person name="Yang Z.L."/>
            <person name="Xu J."/>
            <person name="Martin F.M."/>
        </authorList>
    </citation>
    <scope>NUCLEOTIDE SEQUENCE</scope>
    <source>
        <strain evidence="6">KKN 215</strain>
    </source>
</reference>
<feature type="transmembrane region" description="Helical" evidence="4">
    <location>
        <begin position="252"/>
        <end position="273"/>
    </location>
</feature>
<dbReference type="GO" id="GO:0022857">
    <property type="term" value="F:transmembrane transporter activity"/>
    <property type="evidence" value="ECO:0007669"/>
    <property type="project" value="InterPro"/>
</dbReference>
<feature type="transmembrane region" description="Helical" evidence="4">
    <location>
        <begin position="46"/>
        <end position="69"/>
    </location>
</feature>
<evidence type="ECO:0000256" key="4">
    <source>
        <dbReference type="SAM" id="Phobius"/>
    </source>
</evidence>
<comment type="subcellular location">
    <subcellularLocation>
        <location evidence="1">Membrane</location>
        <topology evidence="1">Multi-pass membrane protein</topology>
    </subcellularLocation>
</comment>
<dbReference type="InterPro" id="IPR050327">
    <property type="entry name" value="Proton-linked_MCT"/>
</dbReference>
<evidence type="ECO:0000313" key="6">
    <source>
        <dbReference type="EMBL" id="KAH8101283.1"/>
    </source>
</evidence>
<accession>A0A8K0XQP0</accession>
<dbReference type="AlphaFoldDB" id="A0A8K0XQP0"/>
<feature type="transmembrane region" description="Helical" evidence="4">
    <location>
        <begin position="285"/>
        <end position="304"/>
    </location>
</feature>
<evidence type="ECO:0000313" key="7">
    <source>
        <dbReference type="Proteomes" id="UP000813824"/>
    </source>
</evidence>
<dbReference type="Gene3D" id="1.20.1250.20">
    <property type="entry name" value="MFS general substrate transporter like domains"/>
    <property type="match status" value="2"/>
</dbReference>